<dbReference type="Proteomes" id="UP000826722">
    <property type="component" value="Chromosome"/>
</dbReference>
<dbReference type="SMART" id="SM00450">
    <property type="entry name" value="RHOD"/>
    <property type="match status" value="1"/>
</dbReference>
<dbReference type="SUPFAM" id="SSF52821">
    <property type="entry name" value="Rhodanese/Cell cycle control phosphatase"/>
    <property type="match status" value="1"/>
</dbReference>
<gene>
    <name evidence="2" type="ORF">ZMTM_23170</name>
</gene>
<dbReference type="PROSITE" id="PS50206">
    <property type="entry name" value="RHODANESE_3"/>
    <property type="match status" value="1"/>
</dbReference>
<proteinExistence type="predicted"/>
<dbReference type="RefSeq" id="WP_221764082.1">
    <property type="nucleotide sequence ID" value="NZ_AP024110.1"/>
</dbReference>
<accession>A0A8D5GEP6</accession>
<keyword evidence="3" id="KW-1185">Reference proteome</keyword>
<dbReference type="InterPro" id="IPR001763">
    <property type="entry name" value="Rhodanese-like_dom"/>
</dbReference>
<protein>
    <recommendedName>
        <fullName evidence="1">Rhodanese domain-containing protein</fullName>
    </recommendedName>
</protein>
<dbReference type="EMBL" id="AP024110">
    <property type="protein sequence ID" value="BCM26058.1"/>
    <property type="molecule type" value="Genomic_DNA"/>
</dbReference>
<feature type="domain" description="Rhodanese" evidence="1">
    <location>
        <begin position="37"/>
        <end position="135"/>
    </location>
</feature>
<dbReference type="AlphaFoldDB" id="A0A8D5GEP6"/>
<name>A0A8D5GEP6_9PROT</name>
<dbReference type="Gene3D" id="3.40.250.10">
    <property type="entry name" value="Rhodanese-like domain"/>
    <property type="match status" value="1"/>
</dbReference>
<evidence type="ECO:0000313" key="2">
    <source>
        <dbReference type="EMBL" id="BCM26058.1"/>
    </source>
</evidence>
<dbReference type="Pfam" id="PF00581">
    <property type="entry name" value="Rhodanese"/>
    <property type="match status" value="1"/>
</dbReference>
<reference evidence="2" key="1">
    <citation type="journal article" date="2021" name="Arch. Microbiol.">
        <title>Methyloradius palustris gen. nov., sp. nov., a methanol-oxidizing bacterium isolated from snow.</title>
        <authorList>
            <person name="Miyadera T."/>
            <person name="Kojima H."/>
            <person name="Fukui M."/>
        </authorList>
    </citation>
    <scope>NUCLEOTIDE SEQUENCE</scope>
    <source>
        <strain evidence="2">Zm11</strain>
    </source>
</reference>
<evidence type="ECO:0000259" key="1">
    <source>
        <dbReference type="PROSITE" id="PS50206"/>
    </source>
</evidence>
<dbReference type="KEGG" id="mpau:ZMTM_23170"/>
<dbReference type="PANTHER" id="PTHR44086">
    <property type="entry name" value="THIOSULFATE SULFURTRANSFERASE RDL2, MITOCHONDRIAL-RELATED"/>
    <property type="match status" value="1"/>
</dbReference>
<evidence type="ECO:0000313" key="3">
    <source>
        <dbReference type="Proteomes" id="UP000826722"/>
    </source>
</evidence>
<dbReference type="InterPro" id="IPR036873">
    <property type="entry name" value="Rhodanese-like_dom_sf"/>
</dbReference>
<sequence>MKTLSSILEKAKQRAEENKLPYAGALTPSEAQDVLTLTSAAKLVDVRSRAELELVGRIPAAVAIEWSFYPGWQANPDFATHLEMQVDKESLVMFICRTGGRSHNAAVLANQLGFAEAYNVLEGFEGAAEPETKQRGKINGWKVAELPWTHG</sequence>
<organism evidence="2 3">
    <name type="scientific">Methyloradius palustris</name>
    <dbReference type="NCBI Taxonomy" id="2778876"/>
    <lineage>
        <taxon>Bacteria</taxon>
        <taxon>Pseudomonadati</taxon>
        <taxon>Pseudomonadota</taxon>
        <taxon>Betaproteobacteria</taxon>
        <taxon>Nitrosomonadales</taxon>
        <taxon>Methylophilaceae</taxon>
        <taxon>Methyloradius</taxon>
    </lineage>
</organism>
<dbReference type="GO" id="GO:0004792">
    <property type="term" value="F:thiosulfate-cyanide sulfurtransferase activity"/>
    <property type="evidence" value="ECO:0007669"/>
    <property type="project" value="TreeGrafter"/>
</dbReference>
<dbReference type="PANTHER" id="PTHR44086:SF10">
    <property type="entry name" value="THIOSULFATE SULFURTRANSFERASE_RHODANESE-LIKE DOMAIN-CONTAINING PROTEIN 3"/>
    <property type="match status" value="1"/>
</dbReference>